<dbReference type="PANTHER" id="PTHR37825">
    <property type="entry name" value="TRNA(MET) CYTIDINE ACETATE LIGASE"/>
    <property type="match status" value="1"/>
</dbReference>
<gene>
    <name evidence="1" type="ORF">SDC9_142780</name>
</gene>
<accession>A0A645E271</accession>
<dbReference type="PANTHER" id="PTHR37825:SF1">
    <property type="entry name" value="TRNA(MET) CYTIDINE ACETATE LIGASE"/>
    <property type="match status" value="1"/>
</dbReference>
<reference evidence="1" key="1">
    <citation type="submission" date="2019-08" db="EMBL/GenBank/DDBJ databases">
        <authorList>
            <person name="Kucharzyk K."/>
            <person name="Murdoch R.W."/>
            <person name="Higgins S."/>
            <person name="Loffler F."/>
        </authorList>
    </citation>
    <scope>NUCLEOTIDE SEQUENCE</scope>
</reference>
<organism evidence="1">
    <name type="scientific">bioreactor metagenome</name>
    <dbReference type="NCBI Taxonomy" id="1076179"/>
    <lineage>
        <taxon>unclassified sequences</taxon>
        <taxon>metagenomes</taxon>
        <taxon>ecological metagenomes</taxon>
    </lineage>
</organism>
<dbReference type="Gene3D" id="3.40.50.620">
    <property type="entry name" value="HUPs"/>
    <property type="match status" value="1"/>
</dbReference>
<protein>
    <submittedName>
        <fullName evidence="1">Uncharacterized protein</fullName>
    </submittedName>
</protein>
<name>A0A645E271_9ZZZZ</name>
<sequence>MTEVFRTLLQDEQLDFASPNHILGLSYAKENARYERPMALHPIERKSAGYHEKEIADETIASATAIREAVARQAEIQHVVPEVTAHDLLTKPTQTWDELWPYLRYKLLSTHVTQLKEIYQMTEGLEVRLQEAAKQSTDFHSFVSLVKTKRYTWTRIQRLACYVLLNITESEIFAQQEKNYLHILGFTEAGRQFLKEKKQDISHVYSRIGKKEATEAQLLIRSDQIYCLANSQLIEQNFGRMPILIKG</sequence>
<evidence type="ECO:0000313" key="1">
    <source>
        <dbReference type="EMBL" id="MPM95625.1"/>
    </source>
</evidence>
<dbReference type="AlphaFoldDB" id="A0A645E271"/>
<dbReference type="Pfam" id="PF05636">
    <property type="entry name" value="HIGH_NTase1"/>
    <property type="match status" value="1"/>
</dbReference>
<dbReference type="InterPro" id="IPR014729">
    <property type="entry name" value="Rossmann-like_a/b/a_fold"/>
</dbReference>
<dbReference type="InterPro" id="IPR008513">
    <property type="entry name" value="tRNA(Met)_cyd_acetate_ligase"/>
</dbReference>
<comment type="caution">
    <text evidence="1">The sequence shown here is derived from an EMBL/GenBank/DDBJ whole genome shotgun (WGS) entry which is preliminary data.</text>
</comment>
<proteinExistence type="predicted"/>
<dbReference type="EMBL" id="VSSQ01042100">
    <property type="protein sequence ID" value="MPM95625.1"/>
    <property type="molecule type" value="Genomic_DNA"/>
</dbReference>